<name>A0AA40DLK1_9PEZI</name>
<proteinExistence type="predicted"/>
<comment type="caution">
    <text evidence="1">The sequence shown here is derived from an EMBL/GenBank/DDBJ whole genome shotgun (WGS) entry which is preliminary data.</text>
</comment>
<dbReference type="AlphaFoldDB" id="A0AA40DLK1"/>
<keyword evidence="2" id="KW-1185">Reference proteome</keyword>
<evidence type="ECO:0000313" key="2">
    <source>
        <dbReference type="Proteomes" id="UP001172102"/>
    </source>
</evidence>
<dbReference type="Proteomes" id="UP001172102">
    <property type="component" value="Unassembled WGS sequence"/>
</dbReference>
<accession>A0AA40DLK1</accession>
<reference evidence="1" key="1">
    <citation type="submission" date="2023-06" db="EMBL/GenBank/DDBJ databases">
        <title>Genome-scale phylogeny and comparative genomics of the fungal order Sordariales.</title>
        <authorList>
            <consortium name="Lawrence Berkeley National Laboratory"/>
            <person name="Hensen N."/>
            <person name="Bonometti L."/>
            <person name="Westerberg I."/>
            <person name="Brannstrom I.O."/>
            <person name="Guillou S."/>
            <person name="Cros-Aarteil S."/>
            <person name="Calhoun S."/>
            <person name="Haridas S."/>
            <person name="Kuo A."/>
            <person name="Mondo S."/>
            <person name="Pangilinan J."/>
            <person name="Riley R."/>
            <person name="Labutti K."/>
            <person name="Andreopoulos B."/>
            <person name="Lipzen A."/>
            <person name="Chen C."/>
            <person name="Yanf M."/>
            <person name="Daum C."/>
            <person name="Ng V."/>
            <person name="Clum A."/>
            <person name="Steindorff A."/>
            <person name="Ohm R."/>
            <person name="Martin F."/>
            <person name="Silar P."/>
            <person name="Natvig D."/>
            <person name="Lalanne C."/>
            <person name="Gautier V."/>
            <person name="Ament-Velasquez S.L."/>
            <person name="Kruys A."/>
            <person name="Hutchinson M.I."/>
            <person name="Powell A.J."/>
            <person name="Barry K."/>
            <person name="Miller A.N."/>
            <person name="Grigoriev I.V."/>
            <person name="Debuchy R."/>
            <person name="Gladieux P."/>
            <person name="Thoren M.H."/>
            <person name="Johannesson H."/>
        </authorList>
    </citation>
    <scope>NUCLEOTIDE SEQUENCE</scope>
    <source>
        <strain evidence="1">SMH4607-1</strain>
    </source>
</reference>
<evidence type="ECO:0000313" key="1">
    <source>
        <dbReference type="EMBL" id="KAK0705262.1"/>
    </source>
</evidence>
<dbReference type="EMBL" id="JAUKUA010000007">
    <property type="protein sequence ID" value="KAK0705262.1"/>
    <property type="molecule type" value="Genomic_DNA"/>
</dbReference>
<sequence>MQGPARQGGHAYAKTPDVVLLRKFTLLRGDKRRRGRPARRQRARVGLVGRAWIAWSMRRVRMRMTNIWVSACRLLCDSCADSPCCSAGWATTSEASQGHRLVGGLTGVWQGCNGVAGWGARWSSDKWQFDWIAIAMPGESSTARPVGRRALKIRQPRAAMPQIPMPLSVLCSRHLEGADLHCNQPLRSPGPMRTCKFPEAAA</sequence>
<protein>
    <submittedName>
        <fullName evidence="1">Uncharacterized protein</fullName>
    </submittedName>
</protein>
<gene>
    <name evidence="1" type="ORF">B0H67DRAFT_377001</name>
</gene>
<organism evidence="1 2">
    <name type="scientific">Lasiosphaeris hirsuta</name>
    <dbReference type="NCBI Taxonomy" id="260670"/>
    <lineage>
        <taxon>Eukaryota</taxon>
        <taxon>Fungi</taxon>
        <taxon>Dikarya</taxon>
        <taxon>Ascomycota</taxon>
        <taxon>Pezizomycotina</taxon>
        <taxon>Sordariomycetes</taxon>
        <taxon>Sordariomycetidae</taxon>
        <taxon>Sordariales</taxon>
        <taxon>Lasiosphaeriaceae</taxon>
        <taxon>Lasiosphaeris</taxon>
    </lineage>
</organism>